<dbReference type="InterPro" id="IPR052929">
    <property type="entry name" value="RNase_H-like_EbsB-rel"/>
</dbReference>
<dbReference type="EMBL" id="JABCRI010000010">
    <property type="protein sequence ID" value="KAF8399913.1"/>
    <property type="molecule type" value="Genomic_DNA"/>
</dbReference>
<dbReference type="CDD" id="cd06222">
    <property type="entry name" value="RNase_H_like"/>
    <property type="match status" value="1"/>
</dbReference>
<reference evidence="2 3" key="1">
    <citation type="submission" date="2020-04" db="EMBL/GenBank/DDBJ databases">
        <title>Plant Genome Project.</title>
        <authorList>
            <person name="Zhang R.-G."/>
        </authorList>
    </citation>
    <scope>NUCLEOTIDE SEQUENCE [LARGE SCALE GENOMIC DNA]</scope>
    <source>
        <strain evidence="2">YNK0</strain>
        <tissue evidence="2">Leaf</tissue>
    </source>
</reference>
<sequence length="352" mass="39908">MNIALDGMNKRLTSSFGHRKHQSPKICQIPLSFRLSNDKLLWHFTTNGYFTFKSAYFVALELQRRKVASSSSLNSSEQIEVDPKNFLSLLWRLKIPQKGVVWLLSSLGLRPQLSKACNFAGWALEMYEWTDEERLTKFLVTAWAIWKSQNGLIFKGDKKDPMYTALFASSFLQDYVEAQEKLEVSEIKHPVRWSSPMECCYKINVDSATFLEAEASGIGIIIMNHKGEVMAAMSKRISIHYSAKVVEAMAAREGLNFARVLGFQHVLLEGDSIQVIKTSVSKELDLPVVGAVTEDVKVLMCHFKECTFSFVKRDGNKVTHSLAQYARNVTDFTGWLEESPDFIKSQVVVNIV</sequence>
<dbReference type="Proteomes" id="UP000655225">
    <property type="component" value="Unassembled WGS sequence"/>
</dbReference>
<dbReference type="GO" id="GO:0004523">
    <property type="term" value="F:RNA-DNA hybrid ribonuclease activity"/>
    <property type="evidence" value="ECO:0007669"/>
    <property type="project" value="InterPro"/>
</dbReference>
<accession>A0A835DDZ5</accession>
<dbReference type="OrthoDB" id="1906820at2759"/>
<protein>
    <recommendedName>
        <fullName evidence="1">RNase H type-1 domain-containing protein</fullName>
    </recommendedName>
</protein>
<proteinExistence type="predicted"/>
<dbReference type="InterPro" id="IPR036397">
    <property type="entry name" value="RNaseH_sf"/>
</dbReference>
<dbReference type="SUPFAM" id="SSF53098">
    <property type="entry name" value="Ribonuclease H-like"/>
    <property type="match status" value="1"/>
</dbReference>
<comment type="caution">
    <text evidence="2">The sequence shown here is derived from an EMBL/GenBank/DDBJ whole genome shotgun (WGS) entry which is preliminary data.</text>
</comment>
<dbReference type="Pfam" id="PF13456">
    <property type="entry name" value="RVT_3"/>
    <property type="match status" value="1"/>
</dbReference>
<name>A0A835DDZ5_TETSI</name>
<keyword evidence="3" id="KW-1185">Reference proteome</keyword>
<dbReference type="PANTHER" id="PTHR47074:SF48">
    <property type="entry name" value="POLYNUCLEOTIDYL TRANSFERASE, RIBONUCLEASE H-LIKE SUPERFAMILY PROTEIN"/>
    <property type="match status" value="1"/>
</dbReference>
<evidence type="ECO:0000259" key="1">
    <source>
        <dbReference type="Pfam" id="PF13456"/>
    </source>
</evidence>
<dbReference type="AlphaFoldDB" id="A0A835DDZ5"/>
<dbReference type="InterPro" id="IPR044730">
    <property type="entry name" value="RNase_H-like_dom_plant"/>
</dbReference>
<dbReference type="InterPro" id="IPR002156">
    <property type="entry name" value="RNaseH_domain"/>
</dbReference>
<evidence type="ECO:0000313" key="3">
    <source>
        <dbReference type="Proteomes" id="UP000655225"/>
    </source>
</evidence>
<organism evidence="2 3">
    <name type="scientific">Tetracentron sinense</name>
    <name type="common">Spur-leaf</name>
    <dbReference type="NCBI Taxonomy" id="13715"/>
    <lineage>
        <taxon>Eukaryota</taxon>
        <taxon>Viridiplantae</taxon>
        <taxon>Streptophyta</taxon>
        <taxon>Embryophyta</taxon>
        <taxon>Tracheophyta</taxon>
        <taxon>Spermatophyta</taxon>
        <taxon>Magnoliopsida</taxon>
        <taxon>Trochodendrales</taxon>
        <taxon>Trochodendraceae</taxon>
        <taxon>Tetracentron</taxon>
    </lineage>
</organism>
<gene>
    <name evidence="2" type="ORF">HHK36_015783</name>
</gene>
<dbReference type="PANTHER" id="PTHR47074">
    <property type="entry name" value="BNAC02G40300D PROTEIN"/>
    <property type="match status" value="1"/>
</dbReference>
<feature type="domain" description="RNase H type-1" evidence="1">
    <location>
        <begin position="204"/>
        <end position="326"/>
    </location>
</feature>
<dbReference type="InterPro" id="IPR012337">
    <property type="entry name" value="RNaseH-like_sf"/>
</dbReference>
<evidence type="ECO:0000313" key="2">
    <source>
        <dbReference type="EMBL" id="KAF8399913.1"/>
    </source>
</evidence>
<dbReference type="GO" id="GO:0003676">
    <property type="term" value="F:nucleic acid binding"/>
    <property type="evidence" value="ECO:0007669"/>
    <property type="project" value="InterPro"/>
</dbReference>
<dbReference type="Gene3D" id="3.30.420.10">
    <property type="entry name" value="Ribonuclease H-like superfamily/Ribonuclease H"/>
    <property type="match status" value="1"/>
</dbReference>
<dbReference type="OMA" id="WALEMYE"/>